<dbReference type="Proteomes" id="UP001454036">
    <property type="component" value="Unassembled WGS sequence"/>
</dbReference>
<evidence type="ECO:0000313" key="1">
    <source>
        <dbReference type="EMBL" id="GAA0175960.1"/>
    </source>
</evidence>
<sequence length="145" mass="16249">MTYLESLVGTLWSYWKNLHQNVGENMRESLEYPFIICQSKFLLTNQSLKGHSSGIWNCGLVVGKFILLEYSSIISMVVLVGQIQNALSWASNQTYVVSQLGTLADDLLTVGGSGMFKSNMKRAQMEIVGLFHEKHLQIGDSWIVS</sequence>
<evidence type="ECO:0000313" key="2">
    <source>
        <dbReference type="Proteomes" id="UP001454036"/>
    </source>
</evidence>
<accession>A0AAV3RI86</accession>
<organism evidence="1 2">
    <name type="scientific">Lithospermum erythrorhizon</name>
    <name type="common">Purple gromwell</name>
    <name type="synonym">Lithospermum officinale var. erythrorhizon</name>
    <dbReference type="NCBI Taxonomy" id="34254"/>
    <lineage>
        <taxon>Eukaryota</taxon>
        <taxon>Viridiplantae</taxon>
        <taxon>Streptophyta</taxon>
        <taxon>Embryophyta</taxon>
        <taxon>Tracheophyta</taxon>
        <taxon>Spermatophyta</taxon>
        <taxon>Magnoliopsida</taxon>
        <taxon>eudicotyledons</taxon>
        <taxon>Gunneridae</taxon>
        <taxon>Pentapetalae</taxon>
        <taxon>asterids</taxon>
        <taxon>lamiids</taxon>
        <taxon>Boraginales</taxon>
        <taxon>Boraginaceae</taxon>
        <taxon>Boraginoideae</taxon>
        <taxon>Lithospermeae</taxon>
        <taxon>Lithospermum</taxon>
    </lineage>
</organism>
<protein>
    <submittedName>
        <fullName evidence="1">Uncharacterized protein</fullName>
    </submittedName>
</protein>
<proteinExistence type="predicted"/>
<dbReference type="AlphaFoldDB" id="A0AAV3RI86"/>
<comment type="caution">
    <text evidence="1">The sequence shown here is derived from an EMBL/GenBank/DDBJ whole genome shotgun (WGS) entry which is preliminary data.</text>
</comment>
<reference evidence="1 2" key="1">
    <citation type="submission" date="2024-01" db="EMBL/GenBank/DDBJ databases">
        <title>The complete chloroplast genome sequence of Lithospermum erythrorhizon: insights into the phylogenetic relationship among Boraginaceae species and the maternal lineages of purple gromwells.</title>
        <authorList>
            <person name="Okada T."/>
            <person name="Watanabe K."/>
        </authorList>
    </citation>
    <scope>NUCLEOTIDE SEQUENCE [LARGE SCALE GENOMIC DNA]</scope>
</reference>
<name>A0AAV3RI86_LITER</name>
<dbReference type="EMBL" id="BAABME010027681">
    <property type="protein sequence ID" value="GAA0175960.1"/>
    <property type="molecule type" value="Genomic_DNA"/>
</dbReference>
<gene>
    <name evidence="1" type="ORF">LIER_42002</name>
</gene>
<keyword evidence="2" id="KW-1185">Reference proteome</keyword>